<evidence type="ECO:0000313" key="1">
    <source>
        <dbReference type="EMBL" id="KAF2886167.1"/>
    </source>
</evidence>
<reference evidence="1" key="1">
    <citation type="submission" date="2019-08" db="EMBL/GenBank/DDBJ databases">
        <title>The genome of the North American firefly Photinus pyralis.</title>
        <authorList>
            <consortium name="Photinus pyralis genome working group"/>
            <person name="Fallon T.R."/>
            <person name="Sander Lower S.E."/>
            <person name="Weng J.-K."/>
        </authorList>
    </citation>
    <scope>NUCLEOTIDE SEQUENCE</scope>
    <source>
        <strain evidence="1">TRF0915ILg1</strain>
        <tissue evidence="1">Whole body</tissue>
    </source>
</reference>
<dbReference type="EMBL" id="VTPC01088491">
    <property type="protein sequence ID" value="KAF2886167.1"/>
    <property type="molecule type" value="Genomic_DNA"/>
</dbReference>
<evidence type="ECO:0000313" key="2">
    <source>
        <dbReference type="Proteomes" id="UP000801492"/>
    </source>
</evidence>
<dbReference type="AlphaFoldDB" id="A0A8K0G2N7"/>
<keyword evidence="2" id="KW-1185">Reference proteome</keyword>
<comment type="caution">
    <text evidence="1">The sequence shown here is derived from an EMBL/GenBank/DDBJ whole genome shotgun (WGS) entry which is preliminary data.</text>
</comment>
<gene>
    <name evidence="1" type="ORF">ILUMI_20006</name>
</gene>
<name>A0A8K0G2N7_IGNLU</name>
<accession>A0A8K0G2N7</accession>
<sequence length="84" mass="9734">MRKLKPRDGDPNEKWDAIEFELKKVTEEELGYKKGRHDIVHKKIKGISFDGRLSSRCGKEIKDEHGFLLKDKIQSASALHARFV</sequence>
<dbReference type="Proteomes" id="UP000801492">
    <property type="component" value="Unassembled WGS sequence"/>
</dbReference>
<protein>
    <submittedName>
        <fullName evidence="1">Uncharacterized protein</fullName>
    </submittedName>
</protein>
<organism evidence="1 2">
    <name type="scientific">Ignelater luminosus</name>
    <name type="common">Cucubano</name>
    <name type="synonym">Pyrophorus luminosus</name>
    <dbReference type="NCBI Taxonomy" id="2038154"/>
    <lineage>
        <taxon>Eukaryota</taxon>
        <taxon>Metazoa</taxon>
        <taxon>Ecdysozoa</taxon>
        <taxon>Arthropoda</taxon>
        <taxon>Hexapoda</taxon>
        <taxon>Insecta</taxon>
        <taxon>Pterygota</taxon>
        <taxon>Neoptera</taxon>
        <taxon>Endopterygota</taxon>
        <taxon>Coleoptera</taxon>
        <taxon>Polyphaga</taxon>
        <taxon>Elateriformia</taxon>
        <taxon>Elateroidea</taxon>
        <taxon>Elateridae</taxon>
        <taxon>Agrypninae</taxon>
        <taxon>Pyrophorini</taxon>
        <taxon>Ignelater</taxon>
    </lineage>
</organism>
<proteinExistence type="predicted"/>